<evidence type="ECO:0000313" key="2">
    <source>
        <dbReference type="Proteomes" id="UP000027265"/>
    </source>
</evidence>
<reference evidence="2" key="1">
    <citation type="journal article" date="2014" name="Proc. Natl. Acad. Sci. U.S.A.">
        <title>Extensive sampling of basidiomycete genomes demonstrates inadequacy of the white-rot/brown-rot paradigm for wood decay fungi.</title>
        <authorList>
            <person name="Riley R."/>
            <person name="Salamov A.A."/>
            <person name="Brown D.W."/>
            <person name="Nagy L.G."/>
            <person name="Floudas D."/>
            <person name="Held B.W."/>
            <person name="Levasseur A."/>
            <person name="Lombard V."/>
            <person name="Morin E."/>
            <person name="Otillar R."/>
            <person name="Lindquist E.A."/>
            <person name="Sun H."/>
            <person name="LaButti K.M."/>
            <person name="Schmutz J."/>
            <person name="Jabbour D."/>
            <person name="Luo H."/>
            <person name="Baker S.E."/>
            <person name="Pisabarro A.G."/>
            <person name="Walton J.D."/>
            <person name="Blanchette R.A."/>
            <person name="Henrissat B."/>
            <person name="Martin F."/>
            <person name="Cullen D."/>
            <person name="Hibbett D.S."/>
            <person name="Grigoriev I.V."/>
        </authorList>
    </citation>
    <scope>NUCLEOTIDE SEQUENCE [LARGE SCALE GENOMIC DNA]</scope>
    <source>
        <strain evidence="2">MUCL 33604</strain>
    </source>
</reference>
<gene>
    <name evidence="1" type="ORF">JAAARDRAFT_645490</name>
</gene>
<keyword evidence="2" id="KW-1185">Reference proteome</keyword>
<dbReference type="Proteomes" id="UP000027265">
    <property type="component" value="Unassembled WGS sequence"/>
</dbReference>
<dbReference type="InParanoid" id="A0A067PVI9"/>
<dbReference type="AlphaFoldDB" id="A0A067PVI9"/>
<protein>
    <submittedName>
        <fullName evidence="1">Uncharacterized protein</fullName>
    </submittedName>
</protein>
<accession>A0A067PVI9</accession>
<dbReference type="HOGENOM" id="CLU_2705157_0_0_1"/>
<evidence type="ECO:0000313" key="1">
    <source>
        <dbReference type="EMBL" id="KDQ58838.1"/>
    </source>
</evidence>
<organism evidence="1 2">
    <name type="scientific">Jaapia argillacea MUCL 33604</name>
    <dbReference type="NCBI Taxonomy" id="933084"/>
    <lineage>
        <taxon>Eukaryota</taxon>
        <taxon>Fungi</taxon>
        <taxon>Dikarya</taxon>
        <taxon>Basidiomycota</taxon>
        <taxon>Agaricomycotina</taxon>
        <taxon>Agaricomycetes</taxon>
        <taxon>Agaricomycetidae</taxon>
        <taxon>Jaapiales</taxon>
        <taxon>Jaapiaceae</taxon>
        <taxon>Jaapia</taxon>
    </lineage>
</organism>
<sequence length="73" mass="8581">MTAFGRETLRLLGYHRSIETFRDNLGIQARRFRLYARFVHKHQDGDKGLVVIFPESGWEELIANVSKIVIFEM</sequence>
<name>A0A067PVI9_9AGAM</name>
<dbReference type="EMBL" id="KL197716">
    <property type="protein sequence ID" value="KDQ58838.1"/>
    <property type="molecule type" value="Genomic_DNA"/>
</dbReference>
<proteinExistence type="predicted"/>